<comment type="caution">
    <text evidence="1">The sequence shown here is derived from an EMBL/GenBank/DDBJ whole genome shotgun (WGS) entry which is preliminary data.</text>
</comment>
<dbReference type="Proteomes" id="UP000708208">
    <property type="component" value="Unassembled WGS sequence"/>
</dbReference>
<accession>A0A8J2JXB2</accession>
<keyword evidence="2" id="KW-1185">Reference proteome</keyword>
<organism evidence="1 2">
    <name type="scientific">Allacma fusca</name>
    <dbReference type="NCBI Taxonomy" id="39272"/>
    <lineage>
        <taxon>Eukaryota</taxon>
        <taxon>Metazoa</taxon>
        <taxon>Ecdysozoa</taxon>
        <taxon>Arthropoda</taxon>
        <taxon>Hexapoda</taxon>
        <taxon>Collembola</taxon>
        <taxon>Symphypleona</taxon>
        <taxon>Sminthuridae</taxon>
        <taxon>Allacma</taxon>
    </lineage>
</organism>
<sequence length="302" mass="35611">DDYEKGKWCKFYFREYLDKLLRVWVVPGNLSEFVKSPGFLNTFLDIGKLRLENIHFCYEWHVSEYFRLSFAFICLICLDKKIYDDFRVSLQALFENAFKQLMEEFKSEEWNVLELLTKSETDNRLQEFDLKVNNSAVYLEIISREDIENEYCNKIFEKLGVNGFTKSLSFIHGEEGNVCCIKFKNYLGNLLKVWKTPGNLAKFVKSTYFVKLFRNTGKLRLQNICFYDGSEIPEFFRLSLAVIWMFDSDKKLYDDYVSLQPLFENASTQLIHSSEKLDVREILSKSETEGDSVEPMKQVTTA</sequence>
<evidence type="ECO:0000313" key="2">
    <source>
        <dbReference type="Proteomes" id="UP000708208"/>
    </source>
</evidence>
<reference evidence="1" key="1">
    <citation type="submission" date="2021-06" db="EMBL/GenBank/DDBJ databases">
        <authorList>
            <person name="Hodson N. C."/>
            <person name="Mongue J. A."/>
            <person name="Jaron S. K."/>
        </authorList>
    </citation>
    <scope>NUCLEOTIDE SEQUENCE</scope>
</reference>
<dbReference type="EMBL" id="CAJVCH010174894">
    <property type="protein sequence ID" value="CAG7729188.1"/>
    <property type="molecule type" value="Genomic_DNA"/>
</dbReference>
<gene>
    <name evidence="1" type="ORF">AFUS01_LOCUS17922</name>
</gene>
<dbReference type="AlphaFoldDB" id="A0A8J2JXB2"/>
<proteinExistence type="predicted"/>
<name>A0A8J2JXB2_9HEXA</name>
<feature type="non-terminal residue" evidence="1">
    <location>
        <position position="1"/>
    </location>
</feature>
<evidence type="ECO:0000313" key="1">
    <source>
        <dbReference type="EMBL" id="CAG7729188.1"/>
    </source>
</evidence>
<protein>
    <submittedName>
        <fullName evidence="1">Uncharacterized protein</fullName>
    </submittedName>
</protein>